<dbReference type="EMBL" id="MU006126">
    <property type="protein sequence ID" value="KAF2834178.1"/>
    <property type="molecule type" value="Genomic_DNA"/>
</dbReference>
<gene>
    <name evidence="2" type="ORF">M501DRAFT_1001445</name>
</gene>
<feature type="transmembrane region" description="Helical" evidence="1">
    <location>
        <begin position="37"/>
        <end position="56"/>
    </location>
</feature>
<protein>
    <submittedName>
        <fullName evidence="2">Uncharacterized protein</fullName>
    </submittedName>
</protein>
<evidence type="ECO:0000313" key="2">
    <source>
        <dbReference type="EMBL" id="KAF2834178.1"/>
    </source>
</evidence>
<name>A0A9P4VK79_9PEZI</name>
<organism evidence="2 3">
    <name type="scientific">Patellaria atrata CBS 101060</name>
    <dbReference type="NCBI Taxonomy" id="1346257"/>
    <lineage>
        <taxon>Eukaryota</taxon>
        <taxon>Fungi</taxon>
        <taxon>Dikarya</taxon>
        <taxon>Ascomycota</taxon>
        <taxon>Pezizomycotina</taxon>
        <taxon>Dothideomycetes</taxon>
        <taxon>Dothideomycetes incertae sedis</taxon>
        <taxon>Patellariales</taxon>
        <taxon>Patellariaceae</taxon>
        <taxon>Patellaria</taxon>
    </lineage>
</organism>
<feature type="transmembrane region" description="Helical" evidence="1">
    <location>
        <begin position="6"/>
        <end position="25"/>
    </location>
</feature>
<proteinExistence type="predicted"/>
<reference evidence="2" key="1">
    <citation type="journal article" date="2020" name="Stud. Mycol.">
        <title>101 Dothideomycetes genomes: a test case for predicting lifestyles and emergence of pathogens.</title>
        <authorList>
            <person name="Haridas S."/>
            <person name="Albert R."/>
            <person name="Binder M."/>
            <person name="Bloem J."/>
            <person name="Labutti K."/>
            <person name="Salamov A."/>
            <person name="Andreopoulos B."/>
            <person name="Baker S."/>
            <person name="Barry K."/>
            <person name="Bills G."/>
            <person name="Bluhm B."/>
            <person name="Cannon C."/>
            <person name="Castanera R."/>
            <person name="Culley D."/>
            <person name="Daum C."/>
            <person name="Ezra D."/>
            <person name="Gonzalez J."/>
            <person name="Henrissat B."/>
            <person name="Kuo A."/>
            <person name="Liang C."/>
            <person name="Lipzen A."/>
            <person name="Lutzoni F."/>
            <person name="Magnuson J."/>
            <person name="Mondo S."/>
            <person name="Nolan M."/>
            <person name="Ohm R."/>
            <person name="Pangilinan J."/>
            <person name="Park H.-J."/>
            <person name="Ramirez L."/>
            <person name="Alfaro M."/>
            <person name="Sun H."/>
            <person name="Tritt A."/>
            <person name="Yoshinaga Y."/>
            <person name="Zwiers L.-H."/>
            <person name="Turgeon B."/>
            <person name="Goodwin S."/>
            <person name="Spatafora J."/>
            <person name="Crous P."/>
            <person name="Grigoriev I."/>
        </authorList>
    </citation>
    <scope>NUCLEOTIDE SEQUENCE</scope>
    <source>
        <strain evidence="2">CBS 101060</strain>
    </source>
</reference>
<dbReference type="Proteomes" id="UP000799429">
    <property type="component" value="Unassembled WGS sequence"/>
</dbReference>
<comment type="caution">
    <text evidence="2">The sequence shown here is derived from an EMBL/GenBank/DDBJ whole genome shotgun (WGS) entry which is preliminary data.</text>
</comment>
<evidence type="ECO:0000256" key="1">
    <source>
        <dbReference type="SAM" id="Phobius"/>
    </source>
</evidence>
<keyword evidence="3" id="KW-1185">Reference proteome</keyword>
<keyword evidence="1" id="KW-0812">Transmembrane</keyword>
<evidence type="ECO:0000313" key="3">
    <source>
        <dbReference type="Proteomes" id="UP000799429"/>
    </source>
</evidence>
<keyword evidence="1" id="KW-1133">Transmembrane helix</keyword>
<sequence>MTLAFPITAWTVIVLCWPIVVKSVFEIRRISEFQTANTAVCFLYLVGHTISAWIGFSVQVPNYGIYRTFFYVLLDLSLS</sequence>
<accession>A0A9P4VK79</accession>
<keyword evidence="1" id="KW-0472">Membrane</keyword>
<dbReference type="AlphaFoldDB" id="A0A9P4VK79"/>